<dbReference type="InterPro" id="IPR001119">
    <property type="entry name" value="SLH_dom"/>
</dbReference>
<evidence type="ECO:0000313" key="4">
    <source>
        <dbReference type="Proteomes" id="UP000078454"/>
    </source>
</evidence>
<accession>A0A198AC33</accession>
<evidence type="ECO:0000313" key="3">
    <source>
        <dbReference type="EMBL" id="OAS18660.1"/>
    </source>
</evidence>
<evidence type="ECO:0000259" key="2">
    <source>
        <dbReference type="PROSITE" id="PS51272"/>
    </source>
</evidence>
<keyword evidence="4" id="KW-1185">Reference proteome</keyword>
<dbReference type="Proteomes" id="UP000078454">
    <property type="component" value="Unassembled WGS sequence"/>
</dbReference>
<reference evidence="3 4" key="1">
    <citation type="submission" date="2016-05" db="EMBL/GenBank/DDBJ databases">
        <title>Paenibacillus sp. 1ZS3-15 nov., isolated from the rhizosphere soil.</title>
        <authorList>
            <person name="Zhang X.X."/>
            <person name="Zhang J."/>
        </authorList>
    </citation>
    <scope>NUCLEOTIDE SEQUENCE [LARGE SCALE GENOMIC DNA]</scope>
    <source>
        <strain evidence="3 4">1ZS3-15</strain>
    </source>
</reference>
<dbReference type="Gene3D" id="2.120.10.30">
    <property type="entry name" value="TolB, C-terminal domain"/>
    <property type="match status" value="1"/>
</dbReference>
<dbReference type="Pfam" id="PF16472">
    <property type="entry name" value="DUF5050"/>
    <property type="match status" value="1"/>
</dbReference>
<feature type="domain" description="SLH" evidence="2">
    <location>
        <begin position="28"/>
        <end position="91"/>
    </location>
</feature>
<name>A0A198AC33_9BACL</name>
<proteinExistence type="predicted"/>
<dbReference type="InterPro" id="IPR053369">
    <property type="entry name" value="SrfA-induced_signal"/>
</dbReference>
<dbReference type="PROSITE" id="PS51272">
    <property type="entry name" value="SLH"/>
    <property type="match status" value="2"/>
</dbReference>
<keyword evidence="1" id="KW-0732">Signal</keyword>
<sequence length="383" mass="43063">MFDLKRLFLITTLCLSIISVSITPAKADSVSLRDVPTDFWGYANIQWGFNNQIVDGYLDGTFRPNQGVEQSEFLAMLIRAFHPSDFKQESDANNWALPYKIYASNMGWHVVTPTSLGGHTSYINLNRGMVAQLISNATGKNFSVDDSIQYLLDLGLAKGKTETSTEGFNKGDQVTRAEAITFIMRLKQVDSKLQKVTSTQEKYVPLTSAETAKEQTNKEKVAMRNLQNGGRVAVGEDWIFTNPSDQKPSLSKWSKDGSNRIKLSDDNAQTINIVGDWLYYTLQSESGIYRMRQDGTEKTKISAVASSKMAVSQNWIYYLDVNDTGIYRMKLDGTETNNVISEKGINNFFINDNQLYFIQNETNELFQVDLSGADKKKINDNLS</sequence>
<protein>
    <recommendedName>
        <fullName evidence="2">SLH domain-containing protein</fullName>
    </recommendedName>
</protein>
<dbReference type="RefSeq" id="WP_068664100.1">
    <property type="nucleotide sequence ID" value="NZ_LYPB01000063.1"/>
</dbReference>
<feature type="chain" id="PRO_5008277984" description="SLH domain-containing protein" evidence="1">
    <location>
        <begin position="28"/>
        <end position="383"/>
    </location>
</feature>
<feature type="signal peptide" evidence="1">
    <location>
        <begin position="1"/>
        <end position="27"/>
    </location>
</feature>
<comment type="caution">
    <text evidence="3">The sequence shown here is derived from an EMBL/GenBank/DDBJ whole genome shotgun (WGS) entry which is preliminary data.</text>
</comment>
<feature type="domain" description="SLH" evidence="2">
    <location>
        <begin position="131"/>
        <end position="197"/>
    </location>
</feature>
<dbReference type="PANTHER" id="PTHR32256">
    <property type="match status" value="1"/>
</dbReference>
<dbReference type="EMBL" id="LYPB01000063">
    <property type="protein sequence ID" value="OAS18660.1"/>
    <property type="molecule type" value="Genomic_DNA"/>
</dbReference>
<dbReference type="Pfam" id="PF00395">
    <property type="entry name" value="SLH"/>
    <property type="match status" value="1"/>
</dbReference>
<gene>
    <name evidence="3" type="ORF">A8708_29005</name>
</gene>
<dbReference type="PANTHER" id="PTHR32256:SF17">
    <property type="entry name" value="EGF-LIKE DOMAIN-CONTAINING PROTEIN"/>
    <property type="match status" value="1"/>
</dbReference>
<dbReference type="InterPro" id="IPR011042">
    <property type="entry name" value="6-blade_b-propeller_TolB-like"/>
</dbReference>
<dbReference type="AlphaFoldDB" id="A0A198AC33"/>
<dbReference type="SUPFAM" id="SSF63825">
    <property type="entry name" value="YWTD domain"/>
    <property type="match status" value="1"/>
</dbReference>
<organism evidence="3 4">
    <name type="scientific">Paenibacillus oryzisoli</name>
    <dbReference type="NCBI Taxonomy" id="1850517"/>
    <lineage>
        <taxon>Bacteria</taxon>
        <taxon>Bacillati</taxon>
        <taxon>Bacillota</taxon>
        <taxon>Bacilli</taxon>
        <taxon>Bacillales</taxon>
        <taxon>Paenibacillaceae</taxon>
        <taxon>Paenibacillus</taxon>
    </lineage>
</organism>
<dbReference type="OrthoDB" id="2678541at2"/>
<evidence type="ECO:0000256" key="1">
    <source>
        <dbReference type="SAM" id="SignalP"/>
    </source>
</evidence>
<dbReference type="InterPro" id="IPR032485">
    <property type="entry name" value="LRP1-like_beta_prop"/>
</dbReference>
<dbReference type="STRING" id="1850517.A8708_29005"/>